<evidence type="ECO:0000256" key="1">
    <source>
        <dbReference type="SAM" id="MobiDB-lite"/>
    </source>
</evidence>
<gene>
    <name evidence="2" type="ORF">NVV43_24285</name>
</gene>
<name>A0AAW5N1M3_9ESCH</name>
<evidence type="ECO:0000313" key="3">
    <source>
        <dbReference type="Proteomes" id="UP001206878"/>
    </source>
</evidence>
<sequence>ELNKHRDIVRQITDSSRRVVSEK</sequence>
<evidence type="ECO:0000313" key="2">
    <source>
        <dbReference type="EMBL" id="MCR6678653.1"/>
    </source>
</evidence>
<protein>
    <submittedName>
        <fullName evidence="2">DUF1627 domain-containing protein</fullName>
    </submittedName>
</protein>
<dbReference type="Proteomes" id="UP001206878">
    <property type="component" value="Unassembled WGS sequence"/>
</dbReference>
<feature type="non-terminal residue" evidence="2">
    <location>
        <position position="1"/>
    </location>
</feature>
<dbReference type="AlphaFoldDB" id="A0AAW5N1M3"/>
<accession>A0AAW5N1M3</accession>
<organism evidence="2 3">
    <name type="scientific">Escherichia marmotae</name>
    <dbReference type="NCBI Taxonomy" id="1499973"/>
    <lineage>
        <taxon>Bacteria</taxon>
        <taxon>Pseudomonadati</taxon>
        <taxon>Pseudomonadota</taxon>
        <taxon>Gammaproteobacteria</taxon>
        <taxon>Enterobacterales</taxon>
        <taxon>Enterobacteriaceae</taxon>
        <taxon>Escherichia</taxon>
    </lineage>
</organism>
<feature type="region of interest" description="Disordered" evidence="1">
    <location>
        <begin position="1"/>
        <end position="23"/>
    </location>
</feature>
<comment type="caution">
    <text evidence="2">The sequence shown here is derived from an EMBL/GenBank/DDBJ whole genome shotgun (WGS) entry which is preliminary data.</text>
</comment>
<dbReference type="EMBL" id="JANPXH010000271">
    <property type="protein sequence ID" value="MCR6678653.1"/>
    <property type="molecule type" value="Genomic_DNA"/>
</dbReference>
<proteinExistence type="predicted"/>
<reference evidence="2" key="1">
    <citation type="submission" date="2022-07" db="EMBL/GenBank/DDBJ databases">
        <title>Diversity of ethanolamine utilization by human commensal Escherichia coli.</title>
        <authorList>
            <person name="Jubelin G."/>
        </authorList>
    </citation>
    <scope>NUCLEOTIDE SEQUENCE</scope>
    <source>
        <strain evidence="2">S1</strain>
    </source>
</reference>